<keyword evidence="1" id="KW-0812">Transmembrane</keyword>
<evidence type="ECO:0000256" key="1">
    <source>
        <dbReference type="SAM" id="Phobius"/>
    </source>
</evidence>
<keyword evidence="1" id="KW-1133">Transmembrane helix</keyword>
<sequence>MIGDREATVPANDGRSCTMLWTILVILAIVALAIYVANHLRGRSRL</sequence>
<accession>A0A6L7F2J4</accession>
<proteinExistence type="predicted"/>
<organism evidence="2 3">
    <name type="scientific">Nocardioides flavescens</name>
    <dbReference type="NCBI Taxonomy" id="2691959"/>
    <lineage>
        <taxon>Bacteria</taxon>
        <taxon>Bacillati</taxon>
        <taxon>Actinomycetota</taxon>
        <taxon>Actinomycetes</taxon>
        <taxon>Propionibacteriales</taxon>
        <taxon>Nocardioidaceae</taxon>
        <taxon>Nocardioides</taxon>
    </lineage>
</organism>
<dbReference type="AlphaFoldDB" id="A0A6L7F2J4"/>
<evidence type="ECO:0000313" key="3">
    <source>
        <dbReference type="Proteomes" id="UP000473325"/>
    </source>
</evidence>
<keyword evidence="3" id="KW-1185">Reference proteome</keyword>
<evidence type="ECO:0000313" key="2">
    <source>
        <dbReference type="EMBL" id="MXG91581.1"/>
    </source>
</evidence>
<gene>
    <name evidence="2" type="ORF">GRQ65_18710</name>
</gene>
<keyword evidence="1" id="KW-0472">Membrane</keyword>
<comment type="caution">
    <text evidence="2">The sequence shown here is derived from an EMBL/GenBank/DDBJ whole genome shotgun (WGS) entry which is preliminary data.</text>
</comment>
<dbReference type="Proteomes" id="UP000473325">
    <property type="component" value="Unassembled WGS sequence"/>
</dbReference>
<name>A0A6L7F2J4_9ACTN</name>
<reference evidence="2 3" key="1">
    <citation type="submission" date="2019-12" db="EMBL/GenBank/DDBJ databases">
        <authorList>
            <person name="Kun Z."/>
        </authorList>
    </citation>
    <scope>NUCLEOTIDE SEQUENCE [LARGE SCALE GENOMIC DNA]</scope>
    <source>
        <strain evidence="2 3">YIM 123512</strain>
    </source>
</reference>
<feature type="transmembrane region" description="Helical" evidence="1">
    <location>
        <begin position="19"/>
        <end position="37"/>
    </location>
</feature>
<protein>
    <submittedName>
        <fullName evidence="2">Uncharacterized protein</fullName>
    </submittedName>
</protein>
<dbReference type="EMBL" id="WUEK01000013">
    <property type="protein sequence ID" value="MXG91581.1"/>
    <property type="molecule type" value="Genomic_DNA"/>
</dbReference>
<dbReference type="RefSeq" id="WP_160879509.1">
    <property type="nucleotide sequence ID" value="NZ_WUEK01000013.1"/>
</dbReference>